<reference evidence="1" key="1">
    <citation type="journal article" date="2014" name="Front. Microbiol.">
        <title>High frequency of phylogenetically diverse reductive dehalogenase-homologous genes in deep subseafloor sedimentary metagenomes.</title>
        <authorList>
            <person name="Kawai M."/>
            <person name="Futagami T."/>
            <person name="Toyoda A."/>
            <person name="Takaki Y."/>
            <person name="Nishi S."/>
            <person name="Hori S."/>
            <person name="Arai W."/>
            <person name="Tsubouchi T."/>
            <person name="Morono Y."/>
            <person name="Uchiyama I."/>
            <person name="Ito T."/>
            <person name="Fujiyama A."/>
            <person name="Inagaki F."/>
            <person name="Takami H."/>
        </authorList>
    </citation>
    <scope>NUCLEOTIDE SEQUENCE</scope>
    <source>
        <strain evidence="1">Expedition CK06-06</strain>
    </source>
</reference>
<name>X0WD74_9ZZZZ</name>
<protein>
    <submittedName>
        <fullName evidence="1">Uncharacterized protein</fullName>
    </submittedName>
</protein>
<accession>X0WD74</accession>
<comment type="caution">
    <text evidence="1">The sequence shown here is derived from an EMBL/GenBank/DDBJ whole genome shotgun (WGS) entry which is preliminary data.</text>
</comment>
<gene>
    <name evidence="1" type="ORF">S01H1_47565</name>
</gene>
<sequence length="85" mass="9437">MARCKHLDCTLKEAHISYAEWEVLGGVPDDGGGYVGDAMPTEQIEIVCFDCGKQMSFNLKSAPLWVKRLHEKCINLNDTEGGHEV</sequence>
<dbReference type="AlphaFoldDB" id="X0WD74"/>
<evidence type="ECO:0000313" key="1">
    <source>
        <dbReference type="EMBL" id="GAG22503.1"/>
    </source>
</evidence>
<organism evidence="1">
    <name type="scientific">marine sediment metagenome</name>
    <dbReference type="NCBI Taxonomy" id="412755"/>
    <lineage>
        <taxon>unclassified sequences</taxon>
        <taxon>metagenomes</taxon>
        <taxon>ecological metagenomes</taxon>
    </lineage>
</organism>
<dbReference type="EMBL" id="BARS01030497">
    <property type="protein sequence ID" value="GAG22503.1"/>
    <property type="molecule type" value="Genomic_DNA"/>
</dbReference>
<proteinExistence type="predicted"/>